<name>A0A839ULJ8_9GAMM</name>
<evidence type="ECO:0008006" key="4">
    <source>
        <dbReference type="Google" id="ProtNLM"/>
    </source>
</evidence>
<dbReference type="Proteomes" id="UP000559987">
    <property type="component" value="Unassembled WGS sequence"/>
</dbReference>
<proteinExistence type="predicted"/>
<protein>
    <recommendedName>
        <fullName evidence="4">General stress protein CsbD</fullName>
    </recommendedName>
</protein>
<dbReference type="EMBL" id="JACHXZ010000002">
    <property type="protein sequence ID" value="MBB3168722.1"/>
    <property type="molecule type" value="Genomic_DNA"/>
</dbReference>
<accession>A0A839ULJ8</accession>
<dbReference type="InterPro" id="IPR036629">
    <property type="entry name" value="YjbJ_sf"/>
</dbReference>
<organism evidence="2 3">
    <name type="scientific">Simiduia aestuariiviva</name>
    <dbReference type="NCBI Taxonomy" id="1510459"/>
    <lineage>
        <taxon>Bacteria</taxon>
        <taxon>Pseudomonadati</taxon>
        <taxon>Pseudomonadota</taxon>
        <taxon>Gammaproteobacteria</taxon>
        <taxon>Cellvibrionales</taxon>
        <taxon>Cellvibrionaceae</taxon>
        <taxon>Simiduia</taxon>
    </lineage>
</organism>
<evidence type="ECO:0000313" key="3">
    <source>
        <dbReference type="Proteomes" id="UP000559987"/>
    </source>
</evidence>
<gene>
    <name evidence="2" type="ORF">FHS30_001906</name>
</gene>
<evidence type="ECO:0000256" key="1">
    <source>
        <dbReference type="SAM" id="MobiDB-lite"/>
    </source>
</evidence>
<reference evidence="2 3" key="1">
    <citation type="submission" date="2020-08" db="EMBL/GenBank/DDBJ databases">
        <title>Genomic Encyclopedia of Type Strains, Phase III (KMG-III): the genomes of soil and plant-associated and newly described type strains.</title>
        <authorList>
            <person name="Whitman W."/>
        </authorList>
    </citation>
    <scope>NUCLEOTIDE SEQUENCE [LARGE SCALE GENOMIC DNA]</scope>
    <source>
        <strain evidence="2 3">CECT 8571</strain>
    </source>
</reference>
<dbReference type="SUPFAM" id="SSF69047">
    <property type="entry name" value="Hypothetical protein YjbJ"/>
    <property type="match status" value="1"/>
</dbReference>
<comment type="caution">
    <text evidence="2">The sequence shown here is derived from an EMBL/GenBank/DDBJ whole genome shotgun (WGS) entry which is preliminary data.</text>
</comment>
<dbReference type="AlphaFoldDB" id="A0A839ULJ8"/>
<feature type="compositionally biased region" description="Polar residues" evidence="1">
    <location>
        <begin position="1"/>
        <end position="13"/>
    </location>
</feature>
<sequence>MKTTDKTQPNKAASAQPAKAKHPWSSNIAAAHTRWSKLTEGDLKASGGDQKKLTEMVRDKYAISQESATSQVTSFLASH</sequence>
<feature type="region of interest" description="Disordered" evidence="1">
    <location>
        <begin position="1"/>
        <end position="26"/>
    </location>
</feature>
<keyword evidence="3" id="KW-1185">Reference proteome</keyword>
<dbReference type="Gene3D" id="1.10.1470.10">
    <property type="entry name" value="YjbJ"/>
    <property type="match status" value="1"/>
</dbReference>
<evidence type="ECO:0000313" key="2">
    <source>
        <dbReference type="EMBL" id="MBB3168722.1"/>
    </source>
</evidence>
<dbReference type="RefSeq" id="WP_183910177.1">
    <property type="nucleotide sequence ID" value="NZ_JACHXZ010000002.1"/>
</dbReference>